<feature type="domain" description="Amino acid transporter transmembrane" evidence="7">
    <location>
        <begin position="39"/>
        <end position="416"/>
    </location>
</feature>
<keyword evidence="4 6" id="KW-0472">Membrane</keyword>
<keyword evidence="3 6" id="KW-1133">Transmembrane helix</keyword>
<dbReference type="RefSeq" id="XP_031346675.1">
    <property type="nucleotide sequence ID" value="XM_031490815.1"/>
</dbReference>
<dbReference type="KEGG" id="ppyr:116173376"/>
<dbReference type="PANTHER" id="PTHR22950">
    <property type="entry name" value="AMINO ACID TRANSPORTER"/>
    <property type="match status" value="1"/>
</dbReference>
<comment type="subcellular location">
    <subcellularLocation>
        <location evidence="1">Membrane</location>
        <topology evidence="1">Multi-pass membrane protein</topology>
    </subcellularLocation>
</comment>
<name>A0A1Y1NHJ2_PHOPY</name>
<dbReference type="FunFam" id="1.20.1740.10:FF:000052">
    <property type="entry name" value="Lysine histidine transporter-like 3"/>
    <property type="match status" value="1"/>
</dbReference>
<dbReference type="Gene3D" id="1.20.1740.10">
    <property type="entry name" value="Amino acid/polyamine transporter I"/>
    <property type="match status" value="1"/>
</dbReference>
<dbReference type="Pfam" id="PF01490">
    <property type="entry name" value="Aa_trans"/>
    <property type="match status" value="1"/>
</dbReference>
<evidence type="ECO:0000256" key="2">
    <source>
        <dbReference type="ARBA" id="ARBA00022692"/>
    </source>
</evidence>
<proteinExistence type="predicted"/>
<feature type="transmembrane region" description="Helical" evidence="6">
    <location>
        <begin position="263"/>
        <end position="286"/>
    </location>
</feature>
<feature type="transmembrane region" description="Helical" evidence="6">
    <location>
        <begin position="71"/>
        <end position="98"/>
    </location>
</feature>
<feature type="transmembrane region" description="Helical" evidence="6">
    <location>
        <begin position="369"/>
        <end position="391"/>
    </location>
</feature>
<dbReference type="GO" id="GO:0015179">
    <property type="term" value="F:L-amino acid transmembrane transporter activity"/>
    <property type="evidence" value="ECO:0007669"/>
    <property type="project" value="TreeGrafter"/>
</dbReference>
<protein>
    <recommendedName>
        <fullName evidence="7">Amino acid transporter transmembrane domain-containing protein</fullName>
    </recommendedName>
</protein>
<evidence type="ECO:0000256" key="3">
    <source>
        <dbReference type="ARBA" id="ARBA00022989"/>
    </source>
</evidence>
<sequence length="450" mass="49715">MKSYSTFDTQNDNEPKSGKSTDIESSSSVESITEIGRKGIGTLTAALFITGEMGGSGILALPKAIVDSGGWIGVVLLIVFCLNACYGGICLGHCWTILEERYSECRNSTRNPYSTIASKAVGRWGSVVVSCSIQITLFGAGTVYLLLSSQVLQKLLKYLLPDLSFCFWFLIIAIMLTPAMWLGSPKDFSLAGIIATSTTVLACIFIFAQSIIDGKHGTSRVPHKIHSFHDFFLAFGILLFSYGGASTFPTIQNDMKDKKKFTTSVCIAFTVIMALYLPVTIGGYMVYGEHVNTNVILSLSRSPLSFFAEIFMGIHLVAAFLIIINPVCQELEEIFDVPHNFHWKRCVLRTVMILIMTVIGEFIPDFGKIVSLVGGSTITLLTFVLPPYFYMRLCSQKSNDWPERHIPFYIRIYLWELILVGIIGGLASTYSAIGAIFGSHMTKPCLWIKY</sequence>
<evidence type="ECO:0000313" key="8">
    <source>
        <dbReference type="EMBL" id="JAV97373.1"/>
    </source>
</evidence>
<reference evidence="8" key="1">
    <citation type="journal article" date="2016" name="Sci. Rep.">
        <title>Molecular characterization of firefly nuptial gifts: a multi-omics approach sheds light on postcopulatory sexual selection.</title>
        <authorList>
            <person name="Al-Wathiqui N."/>
            <person name="Fallon T.R."/>
            <person name="South A."/>
            <person name="Weng J.K."/>
            <person name="Lewis S.M."/>
        </authorList>
    </citation>
    <scope>NUCLEOTIDE SEQUENCE</scope>
</reference>
<dbReference type="AlphaFoldDB" id="A0A1Y1NHJ2"/>
<feature type="transmembrane region" description="Helical" evidence="6">
    <location>
        <begin position="306"/>
        <end position="325"/>
    </location>
</feature>
<feature type="transmembrane region" description="Helical" evidence="6">
    <location>
        <begin position="124"/>
        <end position="146"/>
    </location>
</feature>
<dbReference type="EMBL" id="GEZM01002091">
    <property type="protein sequence ID" value="JAV97373.1"/>
    <property type="molecule type" value="Transcribed_RNA"/>
</dbReference>
<evidence type="ECO:0000256" key="1">
    <source>
        <dbReference type="ARBA" id="ARBA00004141"/>
    </source>
</evidence>
<feature type="transmembrane region" description="Helical" evidence="6">
    <location>
        <begin position="158"/>
        <end position="176"/>
    </location>
</feature>
<organism evidence="8">
    <name type="scientific">Photinus pyralis</name>
    <name type="common">Common eastern firefly</name>
    <name type="synonym">Lampyris pyralis</name>
    <dbReference type="NCBI Taxonomy" id="7054"/>
    <lineage>
        <taxon>Eukaryota</taxon>
        <taxon>Metazoa</taxon>
        <taxon>Ecdysozoa</taxon>
        <taxon>Arthropoda</taxon>
        <taxon>Hexapoda</taxon>
        <taxon>Insecta</taxon>
        <taxon>Pterygota</taxon>
        <taxon>Neoptera</taxon>
        <taxon>Endopterygota</taxon>
        <taxon>Coleoptera</taxon>
        <taxon>Polyphaga</taxon>
        <taxon>Elateriformia</taxon>
        <taxon>Elateroidea</taxon>
        <taxon>Lampyridae</taxon>
        <taxon>Lampyrinae</taxon>
        <taxon>Photinus</taxon>
    </lineage>
</organism>
<dbReference type="OrthoDB" id="655540at2759"/>
<dbReference type="GO" id="GO:0005774">
    <property type="term" value="C:vacuolar membrane"/>
    <property type="evidence" value="ECO:0007669"/>
    <property type="project" value="TreeGrafter"/>
</dbReference>
<dbReference type="PANTHER" id="PTHR22950:SF703">
    <property type="entry name" value="AMINO ACID TRANSPORTER TRANSMEMBRANE DOMAIN-CONTAINING PROTEIN"/>
    <property type="match status" value="1"/>
</dbReference>
<evidence type="ECO:0000256" key="4">
    <source>
        <dbReference type="ARBA" id="ARBA00023136"/>
    </source>
</evidence>
<feature type="transmembrane region" description="Helical" evidence="6">
    <location>
        <begin position="232"/>
        <end position="251"/>
    </location>
</feature>
<dbReference type="InterPro" id="IPR013057">
    <property type="entry name" value="AA_transpt_TM"/>
</dbReference>
<keyword evidence="2 6" id="KW-0812">Transmembrane</keyword>
<feature type="transmembrane region" description="Helical" evidence="6">
    <location>
        <begin position="188"/>
        <end position="212"/>
    </location>
</feature>
<feature type="transmembrane region" description="Helical" evidence="6">
    <location>
        <begin position="412"/>
        <end position="437"/>
    </location>
</feature>
<feature type="transmembrane region" description="Helical" evidence="6">
    <location>
        <begin position="346"/>
        <end position="363"/>
    </location>
</feature>
<evidence type="ECO:0000259" key="7">
    <source>
        <dbReference type="Pfam" id="PF01490"/>
    </source>
</evidence>
<dbReference type="GeneID" id="116173376"/>
<feature type="region of interest" description="Disordered" evidence="5">
    <location>
        <begin position="1"/>
        <end position="27"/>
    </location>
</feature>
<evidence type="ECO:0000256" key="6">
    <source>
        <dbReference type="SAM" id="Phobius"/>
    </source>
</evidence>
<evidence type="ECO:0000256" key="5">
    <source>
        <dbReference type="SAM" id="MobiDB-lite"/>
    </source>
</evidence>
<feature type="compositionally biased region" description="Polar residues" evidence="5">
    <location>
        <begin position="1"/>
        <end position="12"/>
    </location>
</feature>
<accession>A0A1Y1NHJ2</accession>
<feature type="compositionally biased region" description="Basic and acidic residues" evidence="5">
    <location>
        <begin position="13"/>
        <end position="22"/>
    </location>
</feature>